<dbReference type="Proteomes" id="UP000030982">
    <property type="component" value="Unassembled WGS sequence"/>
</dbReference>
<organism evidence="1 2">
    <name type="scientific">Sinomonas humi</name>
    <dbReference type="NCBI Taxonomy" id="1338436"/>
    <lineage>
        <taxon>Bacteria</taxon>
        <taxon>Bacillati</taxon>
        <taxon>Actinomycetota</taxon>
        <taxon>Actinomycetes</taxon>
        <taxon>Micrococcales</taxon>
        <taxon>Micrococcaceae</taxon>
        <taxon>Sinomonas</taxon>
    </lineage>
</organism>
<accession>A0A0B2AMJ8</accession>
<dbReference type="AlphaFoldDB" id="A0A0B2AMJ8"/>
<evidence type="ECO:0000313" key="2">
    <source>
        <dbReference type="Proteomes" id="UP000030982"/>
    </source>
</evidence>
<dbReference type="EMBL" id="JTDL01000072">
    <property type="protein sequence ID" value="KHL04596.1"/>
    <property type="molecule type" value="Genomic_DNA"/>
</dbReference>
<protein>
    <submittedName>
        <fullName evidence="1">Uncharacterized protein</fullName>
    </submittedName>
</protein>
<name>A0A0B2AMJ8_9MICC</name>
<reference evidence="1 2" key="1">
    <citation type="submission" date="2014-09" db="EMBL/GenBank/DDBJ databases">
        <title>Genome sequence of Sinomonas sp. MUSC 117.</title>
        <authorList>
            <person name="Lee L.-H."/>
        </authorList>
    </citation>
    <scope>NUCLEOTIDE SEQUENCE [LARGE SCALE GENOMIC DNA]</scope>
    <source>
        <strain evidence="1 2">MUSC 117</strain>
    </source>
</reference>
<evidence type="ECO:0000313" key="1">
    <source>
        <dbReference type="EMBL" id="KHL04596.1"/>
    </source>
</evidence>
<keyword evidence="2" id="KW-1185">Reference proteome</keyword>
<comment type="caution">
    <text evidence="1">The sequence shown here is derived from an EMBL/GenBank/DDBJ whole genome shotgun (WGS) entry which is preliminary data.</text>
</comment>
<proteinExistence type="predicted"/>
<sequence>MATVDTREPVIVPVLVDYHLNGGYDWMAEVNARGWDTPGMWGHEGWDLGQWPYIIVATRTLETEAGPLYAVATYTEGDVETRWYRQQERCWEAISTEAFGCWKRSEAHGPHGLPEHAADLPDDLRRPFTGLLH</sequence>
<gene>
    <name evidence="1" type="ORF">LK10_04490</name>
</gene>